<reference evidence="9" key="1">
    <citation type="journal article" date="2006" name="Proc. Natl. Acad. Sci. U.S.A.">
        <title>The complete genome of Rhodococcus sp. RHA1 provides insights into a catabolic powerhouse.</title>
        <authorList>
            <person name="McLeod M.P."/>
            <person name="Warren R.L."/>
            <person name="Hsiao W.W.L."/>
            <person name="Araki N."/>
            <person name="Myhre M."/>
            <person name="Fernandes C."/>
            <person name="Miyazawa D."/>
            <person name="Wong W."/>
            <person name="Lillquist A.L."/>
            <person name="Wang D."/>
            <person name="Dosanjh M."/>
            <person name="Hara H."/>
            <person name="Petrescu A."/>
            <person name="Morin R.D."/>
            <person name="Yang G."/>
            <person name="Stott J.M."/>
            <person name="Schein J.E."/>
            <person name="Shin H."/>
            <person name="Smailus D."/>
            <person name="Siddiqui A.S."/>
            <person name="Marra M.A."/>
            <person name="Jones S.J.M."/>
            <person name="Holt R."/>
            <person name="Brinkman F.S.L."/>
            <person name="Miyauchi K."/>
            <person name="Fukuda M."/>
            <person name="Davies J.E."/>
            <person name="Mohn W.W."/>
            <person name="Eltis L.D."/>
        </authorList>
    </citation>
    <scope>NUCLEOTIDE SEQUENCE [LARGE SCALE GENOMIC DNA]</scope>
    <source>
        <strain evidence="9">RHA1</strain>
    </source>
</reference>
<feature type="domain" description="Sigma-54 factor interaction" evidence="7">
    <location>
        <begin position="490"/>
        <end position="553"/>
    </location>
</feature>
<dbReference type="SUPFAM" id="SSF52540">
    <property type="entry name" value="P-loop containing nucleoside triphosphate hydrolases"/>
    <property type="match status" value="1"/>
</dbReference>
<dbReference type="PROSITE" id="PS50045">
    <property type="entry name" value="SIGMA54_INTERACT_4"/>
    <property type="match status" value="1"/>
</dbReference>
<proteinExistence type="predicted"/>
<keyword evidence="6" id="KW-0472">Membrane</keyword>
<dbReference type="HOGENOM" id="CLU_000445_8_12_11"/>
<evidence type="ECO:0000259" key="7">
    <source>
        <dbReference type="PROSITE" id="PS50045"/>
    </source>
</evidence>
<evidence type="ECO:0000313" key="8">
    <source>
        <dbReference type="EMBL" id="ABH00701.1"/>
    </source>
</evidence>
<evidence type="ECO:0000256" key="2">
    <source>
        <dbReference type="ARBA" id="ARBA00022840"/>
    </source>
</evidence>
<evidence type="ECO:0000256" key="4">
    <source>
        <dbReference type="ARBA" id="ARBA00023163"/>
    </source>
</evidence>
<dbReference type="PRINTS" id="PR01590">
    <property type="entry name" value="HTHFIS"/>
</dbReference>
<keyword evidence="8" id="KW-0614">Plasmid</keyword>
<evidence type="ECO:0000256" key="1">
    <source>
        <dbReference type="ARBA" id="ARBA00022741"/>
    </source>
</evidence>
<dbReference type="AlphaFoldDB" id="Q0RVI5"/>
<feature type="transmembrane region" description="Helical" evidence="6">
    <location>
        <begin position="20"/>
        <end position="39"/>
    </location>
</feature>
<protein>
    <submittedName>
        <fullName evidence="8">Probable transcriptional regulator</fullName>
    </submittedName>
</protein>
<dbReference type="GO" id="GO:0043565">
    <property type="term" value="F:sequence-specific DNA binding"/>
    <property type="evidence" value="ECO:0007669"/>
    <property type="project" value="InterPro"/>
</dbReference>
<dbReference type="InterPro" id="IPR058031">
    <property type="entry name" value="AAA_lid_NorR"/>
</dbReference>
<keyword evidence="4" id="KW-0804">Transcription</keyword>
<feature type="compositionally biased region" description="Basic and acidic residues" evidence="5">
    <location>
        <begin position="52"/>
        <end position="72"/>
    </location>
</feature>
<dbReference type="Gene3D" id="3.30.450.40">
    <property type="match status" value="1"/>
</dbReference>
<dbReference type="KEGG" id="rha:RHA1_ro11054"/>
<evidence type="ECO:0000256" key="6">
    <source>
        <dbReference type="SAM" id="Phobius"/>
    </source>
</evidence>
<dbReference type="EMBL" id="CP000434">
    <property type="protein sequence ID" value="ABH00701.1"/>
    <property type="molecule type" value="Genomic_DNA"/>
</dbReference>
<keyword evidence="6" id="KW-0812">Transmembrane</keyword>
<accession>Q0RVI5</accession>
<organism evidence="8 9">
    <name type="scientific">Rhodococcus jostii (strain RHA1)</name>
    <dbReference type="NCBI Taxonomy" id="101510"/>
    <lineage>
        <taxon>Bacteria</taxon>
        <taxon>Bacillati</taxon>
        <taxon>Actinomycetota</taxon>
        <taxon>Actinomycetes</taxon>
        <taxon>Mycobacteriales</taxon>
        <taxon>Nocardiaceae</taxon>
        <taxon>Rhodococcus</taxon>
    </lineage>
</organism>
<dbReference type="InterPro" id="IPR002078">
    <property type="entry name" value="Sigma_54_int"/>
</dbReference>
<dbReference type="InterPro" id="IPR002197">
    <property type="entry name" value="HTH_Fis"/>
</dbReference>
<sequence>MDLRDWRRRSRQIYRGACRYIVCLPHGYHLAIYAGGIGVRNMSSSLPVQGLDARESRQPDRRGCGSGEDSRRPLRPVIAASWQRSADYGIARDRLSDPCYRAFDPESRLLRVARPALDCIAEELAGTRTAILLADNNATVVSVLSGGGRELRSALDQVGVEPGMDRSEQAVGTSGIGTVLEAHQPLMIVGDEHYKESLDRFVCSGVPIFDPIGNRLVGVVNLCSSTGENNELMMLLARRVGRSIEARLRDTSTQAQRALLDEYIRMCRTPAQAVVAFGPETLMMNSQASAILGPGDHAVLWNWAEEWISRRNSMTGVVELTGGVTSRIRASRVLVDSVTSGVVLSFLPDESPQPSRLLSEPRGGKWSRVWESTLERVRAAGNTSHVVALRGESGAGKATLAAGLLDRGVGHVEFLLPANDDEQRVVLHDVRAALHGSKTVIVRRVQNLHRSQIANLASYVEAATAPIVLTGAESWGSEDAFAPLLQAVDVIIDVPPLRERTADIPQLVAEIIAASDIDCAPLRFSRDSLGALMRCSWPRNIAELCCVVNSAILNSGFNDVKLHDLPAEYRYVGPNMQLSTLQIAERDAIATALAGNGWNKSATAKHLAIGRATLYRKMREFGIEA</sequence>
<evidence type="ECO:0000313" key="9">
    <source>
        <dbReference type="Proteomes" id="UP000008710"/>
    </source>
</evidence>
<dbReference type="Gene3D" id="1.10.10.60">
    <property type="entry name" value="Homeodomain-like"/>
    <property type="match status" value="1"/>
</dbReference>
<name>Q0RVI5_RHOJR</name>
<dbReference type="InterPro" id="IPR009057">
    <property type="entry name" value="Homeodomain-like_sf"/>
</dbReference>
<dbReference type="eggNOG" id="COG3284">
    <property type="taxonomic scope" value="Bacteria"/>
</dbReference>
<dbReference type="Gene3D" id="1.10.8.60">
    <property type="match status" value="1"/>
</dbReference>
<dbReference type="SUPFAM" id="SSF46689">
    <property type="entry name" value="Homeodomain-like"/>
    <property type="match status" value="1"/>
</dbReference>
<dbReference type="InterPro" id="IPR029016">
    <property type="entry name" value="GAF-like_dom_sf"/>
</dbReference>
<geneLocation type="plasmid" evidence="8 9">
    <name>pRHL3</name>
</geneLocation>
<keyword evidence="2" id="KW-0067">ATP-binding</keyword>
<keyword evidence="3" id="KW-0805">Transcription regulation</keyword>
<feature type="region of interest" description="Disordered" evidence="5">
    <location>
        <begin position="48"/>
        <end position="72"/>
    </location>
</feature>
<keyword evidence="6" id="KW-1133">Transmembrane helix</keyword>
<dbReference type="Pfam" id="PF02954">
    <property type="entry name" value="HTH_8"/>
    <property type="match status" value="1"/>
</dbReference>
<dbReference type="PANTHER" id="PTHR32071">
    <property type="entry name" value="TRANSCRIPTIONAL REGULATORY PROTEIN"/>
    <property type="match status" value="1"/>
</dbReference>
<dbReference type="InterPro" id="IPR027417">
    <property type="entry name" value="P-loop_NTPase"/>
</dbReference>
<dbReference type="GO" id="GO:0005524">
    <property type="term" value="F:ATP binding"/>
    <property type="evidence" value="ECO:0007669"/>
    <property type="project" value="UniProtKB-KW"/>
</dbReference>
<dbReference type="Proteomes" id="UP000008710">
    <property type="component" value="Plasmid pRHL3"/>
</dbReference>
<evidence type="ECO:0000256" key="3">
    <source>
        <dbReference type="ARBA" id="ARBA00023015"/>
    </source>
</evidence>
<dbReference type="GO" id="GO:0006355">
    <property type="term" value="P:regulation of DNA-templated transcription"/>
    <property type="evidence" value="ECO:0007669"/>
    <property type="project" value="InterPro"/>
</dbReference>
<evidence type="ECO:0000256" key="5">
    <source>
        <dbReference type="SAM" id="MobiDB-lite"/>
    </source>
</evidence>
<keyword evidence="1" id="KW-0547">Nucleotide-binding</keyword>
<dbReference type="Pfam" id="PF25601">
    <property type="entry name" value="AAA_lid_14"/>
    <property type="match status" value="1"/>
</dbReference>
<gene>
    <name evidence="8" type="ordered locus">RHA1_ro11054</name>
</gene>